<dbReference type="InterPro" id="IPR006311">
    <property type="entry name" value="TAT_signal"/>
</dbReference>
<evidence type="ECO:0000256" key="1">
    <source>
        <dbReference type="ARBA" id="ARBA00022729"/>
    </source>
</evidence>
<gene>
    <name evidence="2" type="ORF">IZU98_10710</name>
</gene>
<accession>A0A7S9LLF3</accession>
<dbReference type="PROSITE" id="PS51318">
    <property type="entry name" value="TAT"/>
    <property type="match status" value="1"/>
</dbReference>
<dbReference type="NCBIfam" id="TIGR01409">
    <property type="entry name" value="TAT_signal_seq"/>
    <property type="match status" value="1"/>
</dbReference>
<dbReference type="EMBL" id="CP064946">
    <property type="protein sequence ID" value="QPH51116.1"/>
    <property type="molecule type" value="Genomic_DNA"/>
</dbReference>
<dbReference type="Proteomes" id="UP000594430">
    <property type="component" value="Chromosome"/>
</dbReference>
<dbReference type="AlphaFoldDB" id="A0A7S9LLF3"/>
<evidence type="ECO:0000313" key="2">
    <source>
        <dbReference type="EMBL" id="QPH51116.1"/>
    </source>
</evidence>
<sequence>MGKQSVCASRVGRRGFLKGCAVMGAAGAVLGPVTAVAGQTLPRPTAEANEAFVVINGWVLPSQYFKSPSA</sequence>
<dbReference type="RefSeq" id="WP_028687786.1">
    <property type="nucleotide sequence ID" value="NZ_BQHM01000008.1"/>
</dbReference>
<keyword evidence="1" id="KW-0732">Signal</keyword>
<protein>
    <submittedName>
        <fullName evidence="2">Twin-arginine translocation signal domain-containing protein</fullName>
    </submittedName>
</protein>
<dbReference type="GeneID" id="93442164"/>
<dbReference type="InterPro" id="IPR019546">
    <property type="entry name" value="TAT_signal_bac_arc"/>
</dbReference>
<evidence type="ECO:0000313" key="3">
    <source>
        <dbReference type="Proteomes" id="UP000594430"/>
    </source>
</evidence>
<reference evidence="2 3" key="1">
    <citation type="submission" date="2020-11" db="EMBL/GenBank/DDBJ databases">
        <title>Pseudomonas fulva producing VIM-24.</title>
        <authorList>
            <person name="Liu S."/>
        </authorList>
    </citation>
    <scope>NUCLEOTIDE SEQUENCE [LARGE SCALE GENOMIC DNA]</scope>
    <source>
        <strain evidence="2 3">ZDHY414</strain>
    </source>
</reference>
<name>A0A7S9LLF3_9PSED</name>
<organism evidence="2 3">
    <name type="scientific">Pseudomonas fulva</name>
    <dbReference type="NCBI Taxonomy" id="47880"/>
    <lineage>
        <taxon>Bacteria</taxon>
        <taxon>Pseudomonadati</taxon>
        <taxon>Pseudomonadota</taxon>
        <taxon>Gammaproteobacteria</taxon>
        <taxon>Pseudomonadales</taxon>
        <taxon>Pseudomonadaceae</taxon>
        <taxon>Pseudomonas</taxon>
    </lineage>
</organism>
<proteinExistence type="predicted"/>